<dbReference type="GO" id="GO:0032259">
    <property type="term" value="P:methylation"/>
    <property type="evidence" value="ECO:0007669"/>
    <property type="project" value="UniProtKB-KW"/>
</dbReference>
<dbReference type="Proteomes" id="UP001211421">
    <property type="component" value="Unassembled WGS sequence"/>
</dbReference>
<keyword evidence="2" id="KW-0489">Methyltransferase</keyword>
<evidence type="ECO:0000259" key="1">
    <source>
        <dbReference type="Pfam" id="PF07669"/>
    </source>
</evidence>
<dbReference type="InterPro" id="IPR011639">
    <property type="entry name" value="MethylTrfase_TaqI-like_dom"/>
</dbReference>
<dbReference type="Gene3D" id="3.40.50.150">
    <property type="entry name" value="Vaccinia Virus protein VP39"/>
    <property type="match status" value="1"/>
</dbReference>
<sequence>MEELIKLDAYPIRGLVRRLLQDKTTRKNIMFASDSYTDYGAGYRDNSQMTEGVLLGFDSCDIQPRVYKAAAEQTERTRKRAEVFTPAWIVNQMNNHCDAEWFGHLDVFNKQDEQSWEINTEPILFPEGKDWKQYVDSRRLEITCGEAPYIASRYDAATGEIIPLERRIGILDRKLRIVNENATDEDEWFKWAFRAFQSVYGYEYQGDNLLIARMNLLYTLADYIEAKWHRQATQKELEKFLNVICWNLWQMDGLNDTPPYGIPSDEVVQMSLFDDEEETADDEIVYCKIYDWRKDISKLFKSLKKRGKGMKFDYVIGNPPYQEDNDNNNRQKPVYNLFMEEAFKVSDVVELITPARFLFDAGQTPKAWNKKMLNDKNFTVLLYEQNGASIFPNTEIKGGVAITLRNKNREYGEIGVFTAIPILNYIIKKVSIQMNNTLSECAFPKSQYGFSEEIYIENPELKQRLTKGNEYIIDANIFGKMPEIFSDKPSNEGSYILIFGRQNNQRIGKYIKSKYIKNSKGVDKYKVFVTGANGSGKFGETLSSPFIGKPQEVGTQTYMSFGFFDTAFEANSCLNYIKTKFARCMLGVLKVTQNNPRDVWRYIPLQDFTSDSDIDWSKSIAEIDQQLYKKYGLTPDEINFIENHVKEMN</sequence>
<dbReference type="GO" id="GO:0009007">
    <property type="term" value="F:site-specific DNA-methyltransferase (adenine-specific) activity"/>
    <property type="evidence" value="ECO:0007669"/>
    <property type="project" value="UniProtKB-EC"/>
</dbReference>
<dbReference type="EMBL" id="JAQMLS010000004">
    <property type="protein sequence ID" value="MDB8741762.1"/>
    <property type="molecule type" value="Genomic_DNA"/>
</dbReference>
<feature type="domain" description="Type II methyltransferase M.TaqI-like" evidence="1">
    <location>
        <begin position="198"/>
        <end position="391"/>
    </location>
</feature>
<comment type="caution">
    <text evidence="2">The sequence shown here is derived from an EMBL/GenBank/DDBJ whole genome shotgun (WGS) entry which is preliminary data.</text>
</comment>
<dbReference type="RefSeq" id="WP_243246414.1">
    <property type="nucleotide sequence ID" value="NZ_DAWBZA010000163.1"/>
</dbReference>
<proteinExistence type="predicted"/>
<evidence type="ECO:0000313" key="3">
    <source>
        <dbReference type="Proteomes" id="UP001211421"/>
    </source>
</evidence>
<dbReference type="Pfam" id="PF07669">
    <property type="entry name" value="Eco57I"/>
    <property type="match status" value="1"/>
</dbReference>
<dbReference type="InterPro" id="IPR002052">
    <property type="entry name" value="DNA_methylase_N6_adenine_CS"/>
</dbReference>
<reference evidence="2" key="1">
    <citation type="submission" date="2023-01" db="EMBL/GenBank/DDBJ databases">
        <title>Human gut microbiome strain richness.</title>
        <authorList>
            <person name="Chen-Liaw A."/>
        </authorList>
    </citation>
    <scope>NUCLEOTIDE SEQUENCE</scope>
    <source>
        <strain evidence="2">D59st1_B8_D59t2_181005</strain>
    </source>
</reference>
<gene>
    <name evidence="2" type="ORF">PNV70_06730</name>
</gene>
<dbReference type="GO" id="GO:0003676">
    <property type="term" value="F:nucleic acid binding"/>
    <property type="evidence" value="ECO:0007669"/>
    <property type="project" value="InterPro"/>
</dbReference>
<name>A0AAW6DY46_9FIRM</name>
<protein>
    <submittedName>
        <fullName evidence="2">Eco57I restriction-modification methylase domain-containing protein</fullName>
    </submittedName>
</protein>
<dbReference type="InterPro" id="IPR029063">
    <property type="entry name" value="SAM-dependent_MTases_sf"/>
</dbReference>
<organism evidence="2 3">
    <name type="scientific">Ruminococcus bicirculans</name>
    <name type="common">ex Wegman et al. 2014</name>
    <dbReference type="NCBI Taxonomy" id="1160721"/>
    <lineage>
        <taxon>Bacteria</taxon>
        <taxon>Bacillati</taxon>
        <taxon>Bacillota</taxon>
        <taxon>Clostridia</taxon>
        <taxon>Eubacteriales</taxon>
        <taxon>Oscillospiraceae</taxon>
        <taxon>Ruminococcus</taxon>
    </lineage>
</organism>
<evidence type="ECO:0000313" key="2">
    <source>
        <dbReference type="EMBL" id="MDB8741762.1"/>
    </source>
</evidence>
<dbReference type="SUPFAM" id="SSF53335">
    <property type="entry name" value="S-adenosyl-L-methionine-dependent methyltransferases"/>
    <property type="match status" value="1"/>
</dbReference>
<dbReference type="AlphaFoldDB" id="A0AAW6DY46"/>
<dbReference type="GO" id="GO:0006304">
    <property type="term" value="P:DNA modification"/>
    <property type="evidence" value="ECO:0007669"/>
    <property type="project" value="InterPro"/>
</dbReference>
<dbReference type="PROSITE" id="PS00092">
    <property type="entry name" value="N6_MTASE"/>
    <property type="match status" value="1"/>
</dbReference>
<accession>A0AAW6DY46</accession>
<keyword evidence="2" id="KW-0808">Transferase</keyword>